<sequence length="160" mass="15913">MPSRTVLAVAGWAAAAVAATLTGLAAVQVIGDGITSSTEGGVLTPEQVERQLASATASPSAGPSTASHTPTPTSSPSAGGPSATTVKEVFSSPGGTVIAECDGAVVRLVSWAPAQGFGVERADAGPDEHAEVRFEGTAGKVELRVRCVSGRPSGSWKQDD</sequence>
<name>A0ABU3UCC4_9ACTN</name>
<evidence type="ECO:0000313" key="3">
    <source>
        <dbReference type="EMBL" id="MDU8991571.1"/>
    </source>
</evidence>
<feature type="compositionally biased region" description="Low complexity" evidence="1">
    <location>
        <begin position="53"/>
        <end position="85"/>
    </location>
</feature>
<reference evidence="3 4" key="1">
    <citation type="submission" date="2023-02" db="EMBL/GenBank/DDBJ databases">
        <authorList>
            <person name="Maleckis M."/>
        </authorList>
    </citation>
    <scope>NUCLEOTIDE SEQUENCE [LARGE SCALE GENOMIC DNA]</scope>
    <source>
        <strain evidence="3 4">P8-A2</strain>
    </source>
</reference>
<evidence type="ECO:0000313" key="4">
    <source>
        <dbReference type="Proteomes" id="UP001257627"/>
    </source>
</evidence>
<keyword evidence="2" id="KW-0732">Signal</keyword>
<accession>A0ABU3UCC4</accession>
<comment type="caution">
    <text evidence="3">The sequence shown here is derived from an EMBL/GenBank/DDBJ whole genome shotgun (WGS) entry which is preliminary data.</text>
</comment>
<feature type="chain" id="PRO_5046825824" description="Septum formation initiator" evidence="2">
    <location>
        <begin position="19"/>
        <end position="160"/>
    </location>
</feature>
<organism evidence="3 4">
    <name type="scientific">Streptomyces mirabilis</name>
    <dbReference type="NCBI Taxonomy" id="68239"/>
    <lineage>
        <taxon>Bacteria</taxon>
        <taxon>Bacillati</taxon>
        <taxon>Actinomycetota</taxon>
        <taxon>Actinomycetes</taxon>
        <taxon>Kitasatosporales</taxon>
        <taxon>Streptomycetaceae</taxon>
        <taxon>Streptomyces</taxon>
    </lineage>
</organism>
<feature type="region of interest" description="Disordered" evidence="1">
    <location>
        <begin position="50"/>
        <end position="88"/>
    </location>
</feature>
<keyword evidence="4" id="KW-1185">Reference proteome</keyword>
<evidence type="ECO:0000256" key="2">
    <source>
        <dbReference type="SAM" id="SignalP"/>
    </source>
</evidence>
<gene>
    <name evidence="3" type="ORF">PU648_04085</name>
</gene>
<protein>
    <recommendedName>
        <fullName evidence="5">Septum formation initiator</fullName>
    </recommendedName>
</protein>
<evidence type="ECO:0008006" key="5">
    <source>
        <dbReference type="Google" id="ProtNLM"/>
    </source>
</evidence>
<dbReference type="EMBL" id="JARAKF010000001">
    <property type="protein sequence ID" value="MDU8991571.1"/>
    <property type="molecule type" value="Genomic_DNA"/>
</dbReference>
<proteinExistence type="predicted"/>
<dbReference type="RefSeq" id="WP_143610526.1">
    <property type="nucleotide sequence ID" value="NZ_CP107955.1"/>
</dbReference>
<dbReference type="Proteomes" id="UP001257627">
    <property type="component" value="Unassembled WGS sequence"/>
</dbReference>
<feature type="signal peptide" evidence="2">
    <location>
        <begin position="1"/>
        <end position="18"/>
    </location>
</feature>
<evidence type="ECO:0000256" key="1">
    <source>
        <dbReference type="SAM" id="MobiDB-lite"/>
    </source>
</evidence>